<gene>
    <name evidence="3" type="ORF">DI603_10160</name>
</gene>
<dbReference type="InterPro" id="IPR050553">
    <property type="entry name" value="Thioredoxin_ResA/DsbE_sf"/>
</dbReference>
<evidence type="ECO:0000313" key="4">
    <source>
        <dbReference type="Proteomes" id="UP000249633"/>
    </source>
</evidence>
<feature type="domain" description="Thioredoxin" evidence="2">
    <location>
        <begin position="15"/>
        <end position="163"/>
    </location>
</feature>
<evidence type="ECO:0000256" key="1">
    <source>
        <dbReference type="SAM" id="SignalP"/>
    </source>
</evidence>
<comment type="caution">
    <text evidence="3">The sequence shown here is derived from an EMBL/GenBank/DDBJ whole genome shotgun (WGS) entry which is preliminary data.</text>
</comment>
<dbReference type="GO" id="GO:0016209">
    <property type="term" value="F:antioxidant activity"/>
    <property type="evidence" value="ECO:0007669"/>
    <property type="project" value="InterPro"/>
</dbReference>
<keyword evidence="1" id="KW-0732">Signal</keyword>
<name>A0A2W5DT79_9BURK</name>
<reference evidence="3 4" key="1">
    <citation type="submission" date="2017-08" db="EMBL/GenBank/DDBJ databases">
        <title>Infants hospitalized years apart are colonized by the same room-sourced microbial strains.</title>
        <authorList>
            <person name="Brooks B."/>
            <person name="Olm M.R."/>
            <person name="Firek B.A."/>
            <person name="Baker R."/>
            <person name="Thomas B.C."/>
            <person name="Morowitz M.J."/>
            <person name="Banfield J.F."/>
        </authorList>
    </citation>
    <scope>NUCLEOTIDE SEQUENCE [LARGE SCALE GENOMIC DNA]</scope>
    <source>
        <strain evidence="3">S2_012_000_R2_81</strain>
    </source>
</reference>
<dbReference type="InterPro" id="IPR000866">
    <property type="entry name" value="AhpC/TSA"/>
</dbReference>
<dbReference type="InterPro" id="IPR013766">
    <property type="entry name" value="Thioredoxin_domain"/>
</dbReference>
<dbReference type="PANTHER" id="PTHR42852:SF17">
    <property type="entry name" value="THIOREDOXIN-LIKE PROTEIN HI_1115"/>
    <property type="match status" value="1"/>
</dbReference>
<dbReference type="PANTHER" id="PTHR42852">
    <property type="entry name" value="THIOL:DISULFIDE INTERCHANGE PROTEIN DSBE"/>
    <property type="match status" value="1"/>
</dbReference>
<dbReference type="PROSITE" id="PS51352">
    <property type="entry name" value="THIOREDOXIN_2"/>
    <property type="match status" value="1"/>
</dbReference>
<feature type="signal peptide" evidence="1">
    <location>
        <begin position="1"/>
        <end position="23"/>
    </location>
</feature>
<evidence type="ECO:0000313" key="3">
    <source>
        <dbReference type="EMBL" id="PZP32387.1"/>
    </source>
</evidence>
<dbReference type="Proteomes" id="UP000249633">
    <property type="component" value="Unassembled WGS sequence"/>
</dbReference>
<dbReference type="InterPro" id="IPR036249">
    <property type="entry name" value="Thioredoxin-like_sf"/>
</dbReference>
<dbReference type="Pfam" id="PF00578">
    <property type="entry name" value="AhpC-TSA"/>
    <property type="match status" value="1"/>
</dbReference>
<dbReference type="AlphaFoldDB" id="A0A2W5DT79"/>
<dbReference type="Gene3D" id="3.40.30.10">
    <property type="entry name" value="Glutaredoxin"/>
    <property type="match status" value="1"/>
</dbReference>
<feature type="chain" id="PRO_5016105911" evidence="1">
    <location>
        <begin position="24"/>
        <end position="163"/>
    </location>
</feature>
<dbReference type="SUPFAM" id="SSF52833">
    <property type="entry name" value="Thioredoxin-like"/>
    <property type="match status" value="1"/>
</dbReference>
<evidence type="ECO:0000259" key="2">
    <source>
        <dbReference type="PROSITE" id="PS51352"/>
    </source>
</evidence>
<proteinExistence type="predicted"/>
<dbReference type="CDD" id="cd02966">
    <property type="entry name" value="TlpA_like_family"/>
    <property type="match status" value="1"/>
</dbReference>
<dbReference type="GO" id="GO:0016491">
    <property type="term" value="F:oxidoreductase activity"/>
    <property type="evidence" value="ECO:0007669"/>
    <property type="project" value="InterPro"/>
</dbReference>
<accession>A0A2W5DT79</accession>
<protein>
    <submittedName>
        <fullName evidence="3">TlpA family protein disulfide reductase</fullName>
    </submittedName>
</protein>
<sequence length="163" mass="17316">MRLPAVPCLLLLLSLFAGLPAAAQSAGLEGSTLDGQRFSLEALRGRVVMLFFWNTDCVPCLHKLPELRANAAGWRGRPFELVLVSTDRDRAAALGYLQTLKAVARADPAMSVLWAGDLRFSGPLALPGAVPLTLVIDPQGAIVARHAGRVAPEAWDDVAGLIP</sequence>
<dbReference type="EMBL" id="QFOD01000008">
    <property type="protein sequence ID" value="PZP32387.1"/>
    <property type="molecule type" value="Genomic_DNA"/>
</dbReference>
<organism evidence="3 4">
    <name type="scientific">Roseateles depolymerans</name>
    <dbReference type="NCBI Taxonomy" id="76731"/>
    <lineage>
        <taxon>Bacteria</taxon>
        <taxon>Pseudomonadati</taxon>
        <taxon>Pseudomonadota</taxon>
        <taxon>Betaproteobacteria</taxon>
        <taxon>Burkholderiales</taxon>
        <taxon>Sphaerotilaceae</taxon>
        <taxon>Roseateles</taxon>
    </lineage>
</organism>